<dbReference type="Proteomes" id="UP000215896">
    <property type="component" value="Unassembled WGS sequence"/>
</dbReference>
<accession>A0A255G9W4</accession>
<dbReference type="Gene3D" id="1.10.30.50">
    <property type="match status" value="1"/>
</dbReference>
<dbReference type="SMART" id="SM00507">
    <property type="entry name" value="HNHc"/>
    <property type="match status" value="1"/>
</dbReference>
<keyword evidence="4" id="KW-1185">Reference proteome</keyword>
<dbReference type="EMBL" id="NMVO01000014">
    <property type="protein sequence ID" value="OYO12708.1"/>
    <property type="molecule type" value="Genomic_DNA"/>
</dbReference>
<proteinExistence type="predicted"/>
<reference evidence="3 4" key="1">
    <citation type="submission" date="2017-07" db="EMBL/GenBank/DDBJ databases">
        <title>Draft whole genome sequences of clinical Proprionibacteriaceae strains.</title>
        <authorList>
            <person name="Bernier A.-M."/>
            <person name="Bernard K."/>
            <person name="Domingo M.-C."/>
        </authorList>
    </citation>
    <scope>NUCLEOTIDE SEQUENCE [LARGE SCALE GENOMIC DNA]</scope>
    <source>
        <strain evidence="3 4">NML 030167</strain>
    </source>
</reference>
<feature type="domain" description="HNH nuclease" evidence="2">
    <location>
        <begin position="351"/>
        <end position="403"/>
    </location>
</feature>
<organism evidence="3 4">
    <name type="scientific">Enemella evansiae</name>
    <dbReference type="NCBI Taxonomy" id="2016499"/>
    <lineage>
        <taxon>Bacteria</taxon>
        <taxon>Bacillati</taxon>
        <taxon>Actinomycetota</taxon>
        <taxon>Actinomycetes</taxon>
        <taxon>Propionibacteriales</taxon>
        <taxon>Propionibacteriaceae</taxon>
        <taxon>Enemella</taxon>
    </lineage>
</organism>
<feature type="compositionally biased region" description="Basic residues" evidence="1">
    <location>
        <begin position="441"/>
        <end position="453"/>
    </location>
</feature>
<evidence type="ECO:0000313" key="4">
    <source>
        <dbReference type="Proteomes" id="UP000215896"/>
    </source>
</evidence>
<gene>
    <name evidence="3" type="ORF">CGZ94_12400</name>
</gene>
<sequence length="465" mass="51762">MAGMDGSAVTFVETVETVDELLRRLLDESDDRLLTDEQRLHVAEVNERIAARLHAHSTRTLASIDAHEATRHVHGVRTTTWMRERHGYAANQAAGVLREAIRTSNAPIVWQALAKATISSRQATAILESLQHLPPDLAPQQEIAAQQTMIDQAQRWDPSELRELGNRLVEVVDPDHADALLERRLEQEEQAARRNRGLHLHHDGHGTTRIKGQLPCTDGEKLTALLDSLADRHRDDEPPLCGSSCTGPSCGLCGGRPSRATRRADALIELAQAYADARHAPSRGNDRARVNVTVDLDALVRGIGCTDTAAGPMSAQQLRLLACDAEIIPIVLNGFGIPLDVGQPHRFFEGELRAALVARDGGCIFPGCDQPARRCEAHHIRPWWLHGPTRLDNGVLLCPHHHALVEPARQRLHNENRWEVRLDPGDRLPEFLPPRALDRNRRPRRHLRHRLRTRPSGGDDREPSS</sequence>
<dbReference type="InterPro" id="IPR003615">
    <property type="entry name" value="HNH_nuc"/>
</dbReference>
<dbReference type="Pfam" id="PF13391">
    <property type="entry name" value="HNH_2"/>
    <property type="match status" value="1"/>
</dbReference>
<dbReference type="RefSeq" id="WP_094405823.1">
    <property type="nucleotide sequence ID" value="NZ_NMVM01000002.1"/>
</dbReference>
<dbReference type="OrthoDB" id="3634417at2"/>
<dbReference type="Pfam" id="PF02720">
    <property type="entry name" value="DUF222"/>
    <property type="match status" value="1"/>
</dbReference>
<name>A0A255G9W4_9ACTN</name>
<evidence type="ECO:0000259" key="2">
    <source>
        <dbReference type="SMART" id="SM00507"/>
    </source>
</evidence>
<evidence type="ECO:0000256" key="1">
    <source>
        <dbReference type="SAM" id="MobiDB-lite"/>
    </source>
</evidence>
<dbReference type="CDD" id="cd00085">
    <property type="entry name" value="HNHc"/>
    <property type="match status" value="1"/>
</dbReference>
<dbReference type="InterPro" id="IPR003870">
    <property type="entry name" value="DUF222"/>
</dbReference>
<comment type="caution">
    <text evidence="3">The sequence shown here is derived from an EMBL/GenBank/DDBJ whole genome shotgun (WGS) entry which is preliminary data.</text>
</comment>
<feature type="region of interest" description="Disordered" evidence="1">
    <location>
        <begin position="429"/>
        <end position="465"/>
    </location>
</feature>
<evidence type="ECO:0000313" key="3">
    <source>
        <dbReference type="EMBL" id="OYO12708.1"/>
    </source>
</evidence>
<dbReference type="AlphaFoldDB" id="A0A255G9W4"/>
<protein>
    <recommendedName>
        <fullName evidence="2">HNH nuclease domain-containing protein</fullName>
    </recommendedName>
</protein>